<dbReference type="Proteomes" id="UP001642464">
    <property type="component" value="Unassembled WGS sequence"/>
</dbReference>
<accession>A0ABP0J8N8</accession>
<organism evidence="1 2">
    <name type="scientific">Durusdinium trenchii</name>
    <dbReference type="NCBI Taxonomy" id="1381693"/>
    <lineage>
        <taxon>Eukaryota</taxon>
        <taxon>Sar</taxon>
        <taxon>Alveolata</taxon>
        <taxon>Dinophyceae</taxon>
        <taxon>Suessiales</taxon>
        <taxon>Symbiodiniaceae</taxon>
        <taxon>Durusdinium</taxon>
    </lineage>
</organism>
<evidence type="ECO:0000313" key="1">
    <source>
        <dbReference type="EMBL" id="CAK9010608.1"/>
    </source>
</evidence>
<evidence type="ECO:0000313" key="2">
    <source>
        <dbReference type="Proteomes" id="UP001642464"/>
    </source>
</evidence>
<protein>
    <submittedName>
        <fullName evidence="1">Uncharacterized protein</fullName>
    </submittedName>
</protein>
<comment type="caution">
    <text evidence="1">The sequence shown here is derived from an EMBL/GenBank/DDBJ whole genome shotgun (WGS) entry which is preliminary data.</text>
</comment>
<name>A0ABP0J8N8_9DINO</name>
<feature type="non-terminal residue" evidence="1">
    <location>
        <position position="113"/>
    </location>
</feature>
<sequence>SGDVSSAEATLQAQLRVQEIDLDSMKQVNTWQDLLGSGSCTDVAGVVSLIPPEKNDVHAAASTYHITRQFSLLENMPSSTPMHSKVCIGCLVRKEKALASLKDQVHTPSDDEN</sequence>
<gene>
    <name evidence="1" type="ORF">SCF082_LOCUS10740</name>
</gene>
<keyword evidence="2" id="KW-1185">Reference proteome</keyword>
<proteinExistence type="predicted"/>
<feature type="non-terminal residue" evidence="1">
    <location>
        <position position="1"/>
    </location>
</feature>
<dbReference type="EMBL" id="CAXAMM010006313">
    <property type="protein sequence ID" value="CAK9010608.1"/>
    <property type="molecule type" value="Genomic_DNA"/>
</dbReference>
<reference evidence="1 2" key="1">
    <citation type="submission" date="2024-02" db="EMBL/GenBank/DDBJ databases">
        <authorList>
            <person name="Chen Y."/>
            <person name="Shah S."/>
            <person name="Dougan E. K."/>
            <person name="Thang M."/>
            <person name="Chan C."/>
        </authorList>
    </citation>
    <scope>NUCLEOTIDE SEQUENCE [LARGE SCALE GENOMIC DNA]</scope>
</reference>